<dbReference type="GO" id="GO:0055086">
    <property type="term" value="P:nucleobase-containing small molecule metabolic process"/>
    <property type="evidence" value="ECO:0007669"/>
    <property type="project" value="UniProtKB-ARBA"/>
</dbReference>
<dbReference type="GO" id="GO:0072527">
    <property type="term" value="P:pyrimidine-containing compound metabolic process"/>
    <property type="evidence" value="ECO:0007669"/>
    <property type="project" value="UniProtKB-ARBA"/>
</dbReference>
<keyword evidence="5 13" id="KW-0378">Hydrolase</keyword>
<evidence type="ECO:0000313" key="14">
    <source>
        <dbReference type="Proteomes" id="UP000515240"/>
    </source>
</evidence>
<sequence length="488" mass="52703">MSTASHPLLIRGGTVVNADREERADVLLVDGKIVAVGEGAAAQAPAGTETLDASGQYVMPGGIDPHTHMQLPFMGTVTADDFFTGTAAGLAGGTTTIIDFVIPAPQESLMDAYRKWRGWAEKSAADYSFHVAVTWWSEQVREDMGRLVRDEGINSFKHFMAYKNAIMCDDETLVNSFKRALELGAMPTVHAENGELVYLLQQEVARMGITGPEGHPLSRPPMVEAEAANRAIAIADVLGVPIYVVHVSCLEAADAIARARARGQRVYGEVLAGHLTIDDSVYRHPDYATAAAYVMSPPFRPKEHQEALWRGLQAGHLHTTATDHCTFCAEQKAVGKDNFAKTPNGTGGVEERMAVVWDAGVNTGRLTPSEFVAITSANTAKLFNVYPRKGFIGVGADADVVLWDPKATKTLSAKTQHSKGDFNIFEGRQVTGLPSHTISRGRLVYVNGELRAEKGAGQYFKRPAFGPNFQAVQKRAQETAPTAVARAQ</sequence>
<dbReference type="PANTHER" id="PTHR11647">
    <property type="entry name" value="HYDRANTOINASE/DIHYDROPYRIMIDINASE FAMILY MEMBER"/>
    <property type="match status" value="1"/>
</dbReference>
<evidence type="ECO:0000256" key="11">
    <source>
        <dbReference type="PIRSR" id="PIRSR611778-50"/>
    </source>
</evidence>
<dbReference type="CDD" id="cd01314">
    <property type="entry name" value="D-HYD"/>
    <property type="match status" value="1"/>
</dbReference>
<dbReference type="InterPro" id="IPR032466">
    <property type="entry name" value="Metal_Hydrolase"/>
</dbReference>
<proteinExistence type="inferred from homology"/>
<evidence type="ECO:0000256" key="3">
    <source>
        <dbReference type="ARBA" id="ARBA00011881"/>
    </source>
</evidence>
<dbReference type="RefSeq" id="WP_182326945.1">
    <property type="nucleotide sequence ID" value="NZ_CP058554.1"/>
</dbReference>
<comment type="cofactor">
    <cofactor evidence="1">
        <name>Zn(2+)</name>
        <dbReference type="ChEBI" id="CHEBI:29105"/>
    </cofactor>
</comment>
<name>A0A7G5EEV2_9BURK</name>
<dbReference type="KEGG" id="cpis:HS961_06570"/>
<dbReference type="NCBIfam" id="TIGR02033">
    <property type="entry name" value="D-hydantoinase"/>
    <property type="match status" value="1"/>
</dbReference>
<evidence type="ECO:0000256" key="4">
    <source>
        <dbReference type="ARBA" id="ARBA00022723"/>
    </source>
</evidence>
<dbReference type="GO" id="GO:0004157">
    <property type="term" value="F:dihydropyrimidinase activity"/>
    <property type="evidence" value="ECO:0007669"/>
    <property type="project" value="UniProtKB-EC"/>
</dbReference>
<comment type="catalytic activity">
    <reaction evidence="7">
        <text>5,6-dihydrouracil + H2O = 3-(carbamoylamino)propanoate + H(+)</text>
        <dbReference type="Rhea" id="RHEA:16121"/>
        <dbReference type="ChEBI" id="CHEBI:11892"/>
        <dbReference type="ChEBI" id="CHEBI:15377"/>
        <dbReference type="ChEBI" id="CHEBI:15378"/>
        <dbReference type="ChEBI" id="CHEBI:15901"/>
        <dbReference type="EC" id="3.5.2.2"/>
    </reaction>
</comment>
<comment type="PTM">
    <text evidence="11">Carbamylation allows a single lysine to coordinate two divalent metal cations.</text>
</comment>
<protein>
    <recommendedName>
        <fullName evidence="10">D-hydantoinase/dihydropyrimidinase</fullName>
        <ecNumber evidence="8">3.5.2.2</ecNumber>
    </recommendedName>
</protein>
<dbReference type="EC" id="3.5.2.2" evidence="8"/>
<evidence type="ECO:0000256" key="8">
    <source>
        <dbReference type="ARBA" id="ARBA00039113"/>
    </source>
</evidence>
<accession>A0A7G5EEV2</accession>
<dbReference type="GO" id="GO:0046872">
    <property type="term" value="F:metal ion binding"/>
    <property type="evidence" value="ECO:0007669"/>
    <property type="project" value="UniProtKB-KW"/>
</dbReference>
<dbReference type="Gene3D" id="2.30.40.10">
    <property type="entry name" value="Urease, subunit C, domain 1"/>
    <property type="match status" value="1"/>
</dbReference>
<dbReference type="Proteomes" id="UP000515240">
    <property type="component" value="Chromosome"/>
</dbReference>
<dbReference type="InterPro" id="IPR011778">
    <property type="entry name" value="Hydantoinase/dihydroPyrase"/>
</dbReference>
<gene>
    <name evidence="13" type="primary">hydA</name>
    <name evidence="13" type="ORF">HS961_06570</name>
</gene>
<comment type="subunit">
    <text evidence="3">Homotetramer.</text>
</comment>
<evidence type="ECO:0000256" key="2">
    <source>
        <dbReference type="ARBA" id="ARBA00008829"/>
    </source>
</evidence>
<dbReference type="EMBL" id="CP058554">
    <property type="protein sequence ID" value="QMV72527.1"/>
    <property type="molecule type" value="Genomic_DNA"/>
</dbReference>
<evidence type="ECO:0000256" key="1">
    <source>
        <dbReference type="ARBA" id="ARBA00001947"/>
    </source>
</evidence>
<dbReference type="InterPro" id="IPR050378">
    <property type="entry name" value="Metallo-dep_Hydrolases_sf"/>
</dbReference>
<evidence type="ECO:0000256" key="10">
    <source>
        <dbReference type="ARBA" id="ARBA00074385"/>
    </source>
</evidence>
<dbReference type="SUPFAM" id="SSF51338">
    <property type="entry name" value="Composite domain of metallo-dependent hydrolases"/>
    <property type="match status" value="2"/>
</dbReference>
<dbReference type="Gene3D" id="3.20.20.140">
    <property type="entry name" value="Metal-dependent hydrolases"/>
    <property type="match status" value="1"/>
</dbReference>
<evidence type="ECO:0000256" key="6">
    <source>
        <dbReference type="ARBA" id="ARBA00022833"/>
    </source>
</evidence>
<comment type="similarity">
    <text evidence="2">Belongs to the metallo-dependent hydrolases superfamily. Hydantoinase/dihydropyrimidinase family.</text>
</comment>
<comment type="function">
    <text evidence="9">Catalyzes the hydrolysis of dihydropyrimidines and of the structurally related DL-5-mono-substituted hydantoins, to produce N-carbamoyl-D-amino acids.</text>
</comment>
<evidence type="ECO:0000259" key="12">
    <source>
        <dbReference type="Pfam" id="PF01979"/>
    </source>
</evidence>
<feature type="modified residue" description="N6-carboxylysine" evidence="11">
    <location>
        <position position="157"/>
    </location>
</feature>
<dbReference type="GO" id="GO:0005829">
    <property type="term" value="C:cytosol"/>
    <property type="evidence" value="ECO:0007669"/>
    <property type="project" value="TreeGrafter"/>
</dbReference>
<evidence type="ECO:0000256" key="7">
    <source>
        <dbReference type="ARBA" id="ARBA00036696"/>
    </source>
</evidence>
<dbReference type="AlphaFoldDB" id="A0A7G5EEV2"/>
<keyword evidence="14" id="KW-1185">Reference proteome</keyword>
<keyword evidence="4" id="KW-0479">Metal-binding</keyword>
<dbReference type="PANTHER" id="PTHR11647:SF1">
    <property type="entry name" value="COLLAPSIN RESPONSE MEDIATOR PROTEIN"/>
    <property type="match status" value="1"/>
</dbReference>
<keyword evidence="6" id="KW-0862">Zinc</keyword>
<feature type="domain" description="Amidohydrolase-related" evidence="12">
    <location>
        <begin position="57"/>
        <end position="424"/>
    </location>
</feature>
<evidence type="ECO:0000256" key="5">
    <source>
        <dbReference type="ARBA" id="ARBA00022801"/>
    </source>
</evidence>
<dbReference type="InterPro" id="IPR006680">
    <property type="entry name" value="Amidohydro-rel"/>
</dbReference>
<evidence type="ECO:0000313" key="13">
    <source>
        <dbReference type="EMBL" id="QMV72527.1"/>
    </source>
</evidence>
<dbReference type="SUPFAM" id="SSF51556">
    <property type="entry name" value="Metallo-dependent hydrolases"/>
    <property type="match status" value="1"/>
</dbReference>
<dbReference type="FunFam" id="3.20.20.140:FF:000001">
    <property type="entry name" value="Dihydropyrimidinase like 3"/>
    <property type="match status" value="1"/>
</dbReference>
<dbReference type="InterPro" id="IPR011059">
    <property type="entry name" value="Metal-dep_hydrolase_composite"/>
</dbReference>
<reference evidence="13 14" key="1">
    <citation type="journal article" date="2020" name="G3 (Bethesda)">
        <title>CeMbio - The Caenorhabditis elegans Microbiome Resource.</title>
        <authorList>
            <person name="Dirksen P."/>
            <person name="Assie A."/>
            <person name="Zimmermann J."/>
            <person name="Zhang F."/>
            <person name="Tietje A.M."/>
            <person name="Marsh S.A."/>
            <person name="Felix M.A."/>
            <person name="Shapira M."/>
            <person name="Kaleta C."/>
            <person name="Schulenburg H."/>
            <person name="Samuel B."/>
        </authorList>
    </citation>
    <scope>NUCLEOTIDE SEQUENCE [LARGE SCALE GENOMIC DNA]</scope>
    <source>
        <strain evidence="13 14">BIGb0172</strain>
    </source>
</reference>
<evidence type="ECO:0000256" key="9">
    <source>
        <dbReference type="ARBA" id="ARBA00054448"/>
    </source>
</evidence>
<organism evidence="13 14">
    <name type="scientific">Comamonas piscis</name>
    <dbReference type="NCBI Taxonomy" id="1562974"/>
    <lineage>
        <taxon>Bacteria</taxon>
        <taxon>Pseudomonadati</taxon>
        <taxon>Pseudomonadota</taxon>
        <taxon>Betaproteobacteria</taxon>
        <taxon>Burkholderiales</taxon>
        <taxon>Comamonadaceae</taxon>
        <taxon>Comamonas</taxon>
    </lineage>
</organism>
<dbReference type="Pfam" id="PF01979">
    <property type="entry name" value="Amidohydro_1"/>
    <property type="match status" value="1"/>
</dbReference>